<evidence type="ECO:0000313" key="2">
    <source>
        <dbReference type="EMBL" id="GAG30431.1"/>
    </source>
</evidence>
<dbReference type="PANTHER" id="PTHR30038">
    <property type="entry name" value="ALDEHYDE FERREDOXIN OXIDOREDUCTASE"/>
    <property type="match status" value="1"/>
</dbReference>
<organism evidence="2">
    <name type="scientific">marine sediment metagenome</name>
    <dbReference type="NCBI Taxonomy" id="412755"/>
    <lineage>
        <taxon>unclassified sequences</taxon>
        <taxon>metagenomes</taxon>
        <taxon>ecological metagenomes</taxon>
    </lineage>
</organism>
<sequence>MQRKCTDTRLAKIDLTKESVHIEDISEIAERFLGGRGVNSFLLLQELRKGTAYDDSANVFLFGTGLLVGTGVPGANRTHVASLNALTGGLGSSSAGGNFAVELRQSGIDHVLITGKAQHPVYLWVHDGKVEIRRADVLWGQDTTSTEHLLQEQLGDETIAVACIGPAGENLARVSTILFTGGRAAGRCGLGSVLGSKNVKAIA</sequence>
<dbReference type="GO" id="GO:0016625">
    <property type="term" value="F:oxidoreductase activity, acting on the aldehyde or oxo group of donors, iron-sulfur protein as acceptor"/>
    <property type="evidence" value="ECO:0007669"/>
    <property type="project" value="InterPro"/>
</dbReference>
<proteinExistence type="predicted"/>
<dbReference type="Pfam" id="PF02730">
    <property type="entry name" value="AFOR_N"/>
    <property type="match status" value="1"/>
</dbReference>
<protein>
    <recommendedName>
        <fullName evidence="1">Aldehyde ferredoxin oxidoreductase N-terminal domain-containing protein</fullName>
    </recommendedName>
</protein>
<dbReference type="EMBL" id="BARS01045229">
    <property type="protein sequence ID" value="GAG30431.1"/>
    <property type="molecule type" value="Genomic_DNA"/>
</dbReference>
<dbReference type="SUPFAM" id="SSF56228">
    <property type="entry name" value="Aldehyde ferredoxin oxidoreductase, N-terminal domain"/>
    <property type="match status" value="1"/>
</dbReference>
<name>X0Y0J2_9ZZZZ</name>
<dbReference type="GO" id="GO:0051536">
    <property type="term" value="F:iron-sulfur cluster binding"/>
    <property type="evidence" value="ECO:0007669"/>
    <property type="project" value="InterPro"/>
</dbReference>
<reference evidence="2" key="1">
    <citation type="journal article" date="2014" name="Front. Microbiol.">
        <title>High frequency of phylogenetically diverse reductive dehalogenase-homologous genes in deep subseafloor sedimentary metagenomes.</title>
        <authorList>
            <person name="Kawai M."/>
            <person name="Futagami T."/>
            <person name="Toyoda A."/>
            <person name="Takaki Y."/>
            <person name="Nishi S."/>
            <person name="Hori S."/>
            <person name="Arai W."/>
            <person name="Tsubouchi T."/>
            <person name="Morono Y."/>
            <person name="Uchiyama I."/>
            <person name="Ito T."/>
            <person name="Fujiyama A."/>
            <person name="Inagaki F."/>
            <person name="Takami H."/>
        </authorList>
    </citation>
    <scope>NUCLEOTIDE SEQUENCE</scope>
    <source>
        <strain evidence="2">Expedition CK06-06</strain>
    </source>
</reference>
<dbReference type="AlphaFoldDB" id="X0Y0J2"/>
<dbReference type="InterPro" id="IPR036503">
    <property type="entry name" value="Ald_Fedxn_OxRdtase_N_sf"/>
</dbReference>
<dbReference type="SMART" id="SM00790">
    <property type="entry name" value="AFOR_N"/>
    <property type="match status" value="1"/>
</dbReference>
<feature type="non-terminal residue" evidence="2">
    <location>
        <position position="203"/>
    </location>
</feature>
<dbReference type="Gene3D" id="3.60.9.10">
    <property type="entry name" value="Aldehyde ferredoxin oxidoreductase, N-terminal domain"/>
    <property type="match status" value="1"/>
</dbReference>
<gene>
    <name evidence="2" type="ORF">S01H1_68213</name>
</gene>
<evidence type="ECO:0000259" key="1">
    <source>
        <dbReference type="SMART" id="SM00790"/>
    </source>
</evidence>
<feature type="domain" description="Aldehyde ferredoxin oxidoreductase N-terminal" evidence="1">
    <location>
        <begin position="9"/>
        <end position="203"/>
    </location>
</feature>
<dbReference type="InterPro" id="IPR051919">
    <property type="entry name" value="W-dependent_AOR"/>
</dbReference>
<comment type="caution">
    <text evidence="2">The sequence shown here is derived from an EMBL/GenBank/DDBJ whole genome shotgun (WGS) entry which is preliminary data.</text>
</comment>
<dbReference type="InterPro" id="IPR013983">
    <property type="entry name" value="Ald_Fedxn_OxRdtase_N"/>
</dbReference>
<accession>X0Y0J2</accession>
<dbReference type="PANTHER" id="PTHR30038:SF0">
    <property type="entry name" value="TUNGSTEN-CONTAINING ALDEHYDE FERREDOXIN OXIDOREDUCTASE"/>
    <property type="match status" value="1"/>
</dbReference>